<evidence type="ECO:0000313" key="2">
    <source>
        <dbReference type="EMBL" id="HAR50278.1"/>
    </source>
</evidence>
<dbReference type="GO" id="GO:0016740">
    <property type="term" value="F:transferase activity"/>
    <property type="evidence" value="ECO:0007669"/>
    <property type="project" value="UniProtKB-KW"/>
</dbReference>
<sequence length="177" mass="20106">MSDPWAGILDSDEVILWQGRPNASLDIGPANWVGFVFGLCFAGFAMVWMLLAKQAGGLFWTFGLIHFSVGLSVALSSLFWASWRRRYSWYTLTDRRAFIATDLPLQGRKLSFYPITEDSDLKIEDGVPPSVIFKTEYRPRKKGSYPVPIGFERIAEAREVYRLMRQVQRDAQTSDAG</sequence>
<keyword evidence="1" id="KW-0472">Membrane</keyword>
<dbReference type="Proteomes" id="UP000264719">
    <property type="component" value="Unassembled WGS sequence"/>
</dbReference>
<reference evidence="2 3" key="1">
    <citation type="journal article" date="2018" name="Nat. Biotechnol.">
        <title>A standardized bacterial taxonomy based on genome phylogeny substantially revises the tree of life.</title>
        <authorList>
            <person name="Parks D.H."/>
            <person name="Chuvochina M."/>
            <person name="Waite D.W."/>
            <person name="Rinke C."/>
            <person name="Skarshewski A."/>
            <person name="Chaumeil P.A."/>
            <person name="Hugenholtz P."/>
        </authorList>
    </citation>
    <scope>NUCLEOTIDE SEQUENCE [LARGE SCALE GENOMIC DNA]</scope>
    <source>
        <strain evidence="2">UBA9169</strain>
    </source>
</reference>
<dbReference type="RefSeq" id="WP_339854755.1">
    <property type="nucleotide sequence ID" value="NZ_CAXAXR010000013.1"/>
</dbReference>
<evidence type="ECO:0000313" key="3">
    <source>
        <dbReference type="Proteomes" id="UP000264719"/>
    </source>
</evidence>
<keyword evidence="2" id="KW-0808">Transferase</keyword>
<dbReference type="EMBL" id="DMVW01000002">
    <property type="protein sequence ID" value="HAR50278.1"/>
    <property type="molecule type" value="Genomic_DNA"/>
</dbReference>
<keyword evidence="1" id="KW-1133">Transmembrane helix</keyword>
<accession>A0A348W6W6</accession>
<keyword evidence="1" id="KW-0812">Transmembrane</keyword>
<proteinExistence type="predicted"/>
<organism evidence="2 3">
    <name type="scientific">Roseovarius nubinhibens</name>
    <dbReference type="NCBI Taxonomy" id="314263"/>
    <lineage>
        <taxon>Bacteria</taxon>
        <taxon>Pseudomonadati</taxon>
        <taxon>Pseudomonadota</taxon>
        <taxon>Alphaproteobacteria</taxon>
        <taxon>Rhodobacterales</taxon>
        <taxon>Roseobacteraceae</taxon>
        <taxon>Roseovarius</taxon>
    </lineage>
</organism>
<evidence type="ECO:0000256" key="1">
    <source>
        <dbReference type="SAM" id="Phobius"/>
    </source>
</evidence>
<comment type="caution">
    <text evidence="2">The sequence shown here is derived from an EMBL/GenBank/DDBJ whole genome shotgun (WGS) entry which is preliminary data.</text>
</comment>
<name>A0A348W6W6_9RHOB</name>
<dbReference type="AlphaFoldDB" id="A0A348W6W6"/>
<gene>
    <name evidence="2" type="ORF">DCS45_00180</name>
</gene>
<feature type="transmembrane region" description="Helical" evidence="1">
    <location>
        <begin position="57"/>
        <end position="81"/>
    </location>
</feature>
<feature type="transmembrane region" description="Helical" evidence="1">
    <location>
        <begin position="30"/>
        <end position="51"/>
    </location>
</feature>
<protein>
    <submittedName>
        <fullName evidence="2">Aspartate carbamoyltransferase catalytic subunit</fullName>
    </submittedName>
</protein>